<proteinExistence type="inferred from homology"/>
<dbReference type="PANTHER" id="PTHR33362">
    <property type="entry name" value="SIALIC ACID TRAP TRANSPORTER PERMEASE PROTEIN SIAT-RELATED"/>
    <property type="match status" value="1"/>
</dbReference>
<evidence type="ECO:0000256" key="4">
    <source>
        <dbReference type="ARBA" id="ARBA00022692"/>
    </source>
</evidence>
<sequence>MGLTFGSFTLLLVAGAPMVFVLGVAAALTLAMVTEVPMVVVAQRLYNGLDSFPLMAIPFFILSGLIMEHGGLAKAIVGLAAALVGWVRGSLFMVATLTSTFLSGISGSGSADTAAVSSILLPEMRRRGYDIDYSVAVVAAAGALGPIIPPSIIMVVLAMVCDLSVGAMFLGGIIPGLIASLGLMVTHYIYASRDKARYTDTEPFSVPRLRVAFVKAIPALVLPVIIVGGIVGGVVTPTEAGVLAVAAGLTIDLLIYKELKLSSLPQLMLRTVGISAAVMIIVGTSSIFAWLVAIQNVPAMITGWFDAVGGNKYLFLLMVNLLMLFVGMCFEEISALLILMPVLMPVAIGLGIDPLHFGLVMSINLSIGLVAPPYGICMFVACTVARRPVGAVARVIWIPLIPLVAVLMLCTYVPEVVMWLPRLVLGRG</sequence>
<feature type="transmembrane region" description="Helical" evidence="7">
    <location>
        <begin position="363"/>
        <end position="384"/>
    </location>
</feature>
<dbReference type="InterPro" id="IPR004681">
    <property type="entry name" value="TRAP_DctM"/>
</dbReference>
<keyword evidence="10" id="KW-1185">Reference proteome</keyword>
<accession>A0AAF1KMH8</accession>
<comment type="subcellular location">
    <subcellularLocation>
        <location evidence="1 7">Cell inner membrane</location>
        <topology evidence="1 7">Multi-pass membrane protein</topology>
    </subcellularLocation>
</comment>
<dbReference type="InterPro" id="IPR010656">
    <property type="entry name" value="DctM"/>
</dbReference>
<keyword evidence="2" id="KW-1003">Cell membrane</keyword>
<dbReference type="GO" id="GO:0005886">
    <property type="term" value="C:plasma membrane"/>
    <property type="evidence" value="ECO:0007669"/>
    <property type="project" value="UniProtKB-SubCell"/>
</dbReference>
<feature type="transmembrane region" description="Helical" evidence="7">
    <location>
        <begin position="240"/>
        <end position="256"/>
    </location>
</feature>
<comment type="subunit">
    <text evidence="7">The complex comprises the extracytoplasmic solute receptor protein and the two transmembrane proteins.</text>
</comment>
<feature type="transmembrane region" description="Helical" evidence="7">
    <location>
        <begin position="337"/>
        <end position="357"/>
    </location>
</feature>
<evidence type="ECO:0000256" key="2">
    <source>
        <dbReference type="ARBA" id="ARBA00022475"/>
    </source>
</evidence>
<keyword evidence="5 7" id="KW-1133">Transmembrane helix</keyword>
<feature type="transmembrane region" description="Helical" evidence="7">
    <location>
        <begin position="51"/>
        <end position="68"/>
    </location>
</feature>
<dbReference type="GO" id="GO:0022857">
    <property type="term" value="F:transmembrane transporter activity"/>
    <property type="evidence" value="ECO:0007669"/>
    <property type="project" value="UniProtKB-UniRule"/>
</dbReference>
<dbReference type="AlphaFoldDB" id="A0AAF1KMH8"/>
<feature type="transmembrane region" description="Helical" evidence="7">
    <location>
        <begin position="313"/>
        <end position="330"/>
    </location>
</feature>
<reference evidence="9" key="1">
    <citation type="submission" date="2020-01" db="EMBL/GenBank/DDBJ databases">
        <authorList>
            <person name="Rat A."/>
        </authorList>
    </citation>
    <scope>NUCLEOTIDE SEQUENCE</scope>
    <source>
        <strain evidence="9">LMG 28251</strain>
    </source>
</reference>
<dbReference type="RefSeq" id="WP_211875297.1">
    <property type="nucleotide sequence ID" value="NZ_JAAEDH010000018.1"/>
</dbReference>
<organism evidence="9 10">
    <name type="scientific">Plastoroseomonas arctica</name>
    <dbReference type="NCBI Taxonomy" id="1509237"/>
    <lineage>
        <taxon>Bacteria</taxon>
        <taxon>Pseudomonadati</taxon>
        <taxon>Pseudomonadota</taxon>
        <taxon>Alphaproteobacteria</taxon>
        <taxon>Acetobacterales</taxon>
        <taxon>Acetobacteraceae</taxon>
        <taxon>Plastoroseomonas</taxon>
    </lineage>
</organism>
<feature type="transmembrane region" description="Helical" evidence="7">
    <location>
        <begin position="396"/>
        <end position="420"/>
    </location>
</feature>
<feature type="transmembrane region" description="Helical" evidence="7">
    <location>
        <begin position="166"/>
        <end position="191"/>
    </location>
</feature>
<comment type="function">
    <text evidence="7">Part of the tripartite ATP-independent periplasmic (TRAP) transport system.</text>
</comment>
<evidence type="ECO:0000256" key="7">
    <source>
        <dbReference type="RuleBase" id="RU369079"/>
    </source>
</evidence>
<evidence type="ECO:0000313" key="9">
    <source>
        <dbReference type="EMBL" id="MBR0656441.1"/>
    </source>
</evidence>
<evidence type="ECO:0000256" key="6">
    <source>
        <dbReference type="ARBA" id="ARBA00023136"/>
    </source>
</evidence>
<feature type="domain" description="TRAP C4-dicarboxylate transport system permease DctM subunit" evidence="8">
    <location>
        <begin position="5"/>
        <end position="415"/>
    </location>
</feature>
<dbReference type="EMBL" id="JAAEDH010000018">
    <property type="protein sequence ID" value="MBR0656441.1"/>
    <property type="molecule type" value="Genomic_DNA"/>
</dbReference>
<feature type="transmembrane region" description="Helical" evidence="7">
    <location>
        <begin position="75"/>
        <end position="95"/>
    </location>
</feature>
<evidence type="ECO:0000256" key="3">
    <source>
        <dbReference type="ARBA" id="ARBA00022519"/>
    </source>
</evidence>
<name>A0AAF1KMH8_9PROT</name>
<feature type="transmembrane region" description="Helical" evidence="7">
    <location>
        <begin position="212"/>
        <end position="234"/>
    </location>
</feature>
<keyword evidence="6 7" id="KW-0472">Membrane</keyword>
<evidence type="ECO:0000256" key="5">
    <source>
        <dbReference type="ARBA" id="ARBA00022989"/>
    </source>
</evidence>
<keyword evidence="4 7" id="KW-0812">Transmembrane</keyword>
<feature type="transmembrane region" description="Helical" evidence="7">
    <location>
        <begin position="268"/>
        <end position="293"/>
    </location>
</feature>
<dbReference type="Pfam" id="PF06808">
    <property type="entry name" value="DctM"/>
    <property type="match status" value="1"/>
</dbReference>
<evidence type="ECO:0000259" key="8">
    <source>
        <dbReference type="Pfam" id="PF06808"/>
    </source>
</evidence>
<keyword evidence="7" id="KW-0813">Transport</keyword>
<dbReference type="PIRSF" id="PIRSF006066">
    <property type="entry name" value="HI0050"/>
    <property type="match status" value="1"/>
</dbReference>
<dbReference type="Proteomes" id="UP001196068">
    <property type="component" value="Unassembled WGS sequence"/>
</dbReference>
<evidence type="ECO:0000313" key="10">
    <source>
        <dbReference type="Proteomes" id="UP001196068"/>
    </source>
</evidence>
<gene>
    <name evidence="9" type="ORF">GXW79_15270</name>
</gene>
<protein>
    <recommendedName>
        <fullName evidence="7">TRAP transporter large permease protein</fullName>
    </recommendedName>
</protein>
<keyword evidence="3 7" id="KW-0997">Cell inner membrane</keyword>
<dbReference type="NCBIfam" id="TIGR00786">
    <property type="entry name" value="dctM"/>
    <property type="match status" value="1"/>
</dbReference>
<feature type="transmembrane region" description="Helical" evidence="7">
    <location>
        <begin position="133"/>
        <end position="160"/>
    </location>
</feature>
<evidence type="ECO:0000256" key="1">
    <source>
        <dbReference type="ARBA" id="ARBA00004429"/>
    </source>
</evidence>
<comment type="caution">
    <text evidence="9">The sequence shown here is derived from an EMBL/GenBank/DDBJ whole genome shotgun (WGS) entry which is preliminary data.</text>
</comment>
<dbReference type="PANTHER" id="PTHR33362:SF2">
    <property type="entry name" value="TRAP TRANSPORTER LARGE PERMEASE PROTEIN"/>
    <property type="match status" value="1"/>
</dbReference>
<reference evidence="9" key="2">
    <citation type="journal article" date="2021" name="Syst. Appl. Microbiol.">
        <title>Roseomonas hellenica sp. nov., isolated from roots of wild-growing Alkanna tinctoria.</title>
        <authorList>
            <person name="Rat A."/>
            <person name="Naranjo H.D."/>
            <person name="Lebbe L."/>
            <person name="Cnockaert M."/>
            <person name="Krigas N."/>
            <person name="Grigoriadou K."/>
            <person name="Maloupa E."/>
            <person name="Willems A."/>
        </authorList>
    </citation>
    <scope>NUCLEOTIDE SEQUENCE</scope>
    <source>
        <strain evidence="9">LMG 28251</strain>
    </source>
</reference>
<comment type="similarity">
    <text evidence="7">Belongs to the TRAP transporter large permease family.</text>
</comment>